<proteinExistence type="predicted"/>
<name>A0AAE1FKA8_PETCI</name>
<reference evidence="1" key="1">
    <citation type="submission" date="2023-10" db="EMBL/GenBank/DDBJ databases">
        <title>Genome assemblies of two species of porcelain crab, Petrolisthes cinctipes and Petrolisthes manimaculis (Anomura: Porcellanidae).</title>
        <authorList>
            <person name="Angst P."/>
        </authorList>
    </citation>
    <scope>NUCLEOTIDE SEQUENCE</scope>
    <source>
        <strain evidence="1">PB745_01</strain>
        <tissue evidence="1">Gill</tissue>
    </source>
</reference>
<dbReference type="Proteomes" id="UP001286313">
    <property type="component" value="Unassembled WGS sequence"/>
</dbReference>
<dbReference type="AlphaFoldDB" id="A0AAE1FKA8"/>
<comment type="caution">
    <text evidence="1">The sequence shown here is derived from an EMBL/GenBank/DDBJ whole genome shotgun (WGS) entry which is preliminary data.</text>
</comment>
<keyword evidence="2" id="KW-1185">Reference proteome</keyword>
<accession>A0AAE1FKA8</accession>
<dbReference type="EMBL" id="JAWQEG010002202">
    <property type="protein sequence ID" value="KAK3873648.1"/>
    <property type="molecule type" value="Genomic_DNA"/>
</dbReference>
<protein>
    <submittedName>
        <fullName evidence="1">Uncharacterized protein</fullName>
    </submittedName>
</protein>
<sequence>MPEVTPFCTYLPTYLHRDCCLLLPYCVYAEQWSGRNSTKKYCTAKTLKYGREPGGSSCWSWIDLSLFSGRQHKTSITVELHHFEGG</sequence>
<organism evidence="1 2">
    <name type="scientific">Petrolisthes cinctipes</name>
    <name type="common">Flat porcelain crab</name>
    <dbReference type="NCBI Taxonomy" id="88211"/>
    <lineage>
        <taxon>Eukaryota</taxon>
        <taxon>Metazoa</taxon>
        <taxon>Ecdysozoa</taxon>
        <taxon>Arthropoda</taxon>
        <taxon>Crustacea</taxon>
        <taxon>Multicrustacea</taxon>
        <taxon>Malacostraca</taxon>
        <taxon>Eumalacostraca</taxon>
        <taxon>Eucarida</taxon>
        <taxon>Decapoda</taxon>
        <taxon>Pleocyemata</taxon>
        <taxon>Anomura</taxon>
        <taxon>Galatheoidea</taxon>
        <taxon>Porcellanidae</taxon>
        <taxon>Petrolisthes</taxon>
    </lineage>
</organism>
<gene>
    <name evidence="1" type="ORF">Pcinc_021354</name>
</gene>
<evidence type="ECO:0000313" key="2">
    <source>
        <dbReference type="Proteomes" id="UP001286313"/>
    </source>
</evidence>
<evidence type="ECO:0000313" key="1">
    <source>
        <dbReference type="EMBL" id="KAK3873648.1"/>
    </source>
</evidence>